<dbReference type="SUPFAM" id="SSF46626">
    <property type="entry name" value="Cytochrome c"/>
    <property type="match status" value="1"/>
</dbReference>
<evidence type="ECO:0000259" key="8">
    <source>
        <dbReference type="PROSITE" id="PS51007"/>
    </source>
</evidence>
<dbReference type="PANTHER" id="PTHR37823">
    <property type="entry name" value="CYTOCHROME C-553-LIKE"/>
    <property type="match status" value="1"/>
</dbReference>
<comment type="caution">
    <text evidence="9">The sequence shown here is derived from an EMBL/GenBank/DDBJ whole genome shotgun (WGS) entry which is preliminary data.</text>
</comment>
<evidence type="ECO:0000256" key="4">
    <source>
        <dbReference type="ARBA" id="ARBA00022982"/>
    </source>
</evidence>
<dbReference type="InterPro" id="IPR009056">
    <property type="entry name" value="Cyt_c-like_dom"/>
</dbReference>
<dbReference type="InterPro" id="IPR012218">
    <property type="entry name" value="Cyt_c_BACSU-c550-type"/>
</dbReference>
<dbReference type="PANTHER" id="PTHR37823:SF2">
    <property type="entry name" value="CYTOCHROME C-550"/>
    <property type="match status" value="1"/>
</dbReference>
<dbReference type="InterPro" id="IPR036909">
    <property type="entry name" value="Cyt_c-like_dom_sf"/>
</dbReference>
<feature type="transmembrane region" description="Helical" evidence="7">
    <location>
        <begin position="6"/>
        <end position="28"/>
    </location>
</feature>
<evidence type="ECO:0000256" key="1">
    <source>
        <dbReference type="ARBA" id="ARBA00022448"/>
    </source>
</evidence>
<feature type="domain" description="Cytochrome c" evidence="8">
    <location>
        <begin position="48"/>
        <end position="121"/>
    </location>
</feature>
<keyword evidence="10" id="KW-1185">Reference proteome</keyword>
<keyword evidence="7" id="KW-0812">Transmembrane</keyword>
<evidence type="ECO:0000256" key="7">
    <source>
        <dbReference type="SAM" id="Phobius"/>
    </source>
</evidence>
<evidence type="ECO:0000256" key="2">
    <source>
        <dbReference type="ARBA" id="ARBA00022617"/>
    </source>
</evidence>
<keyword evidence="2 6" id="KW-0349">Heme</keyword>
<dbReference type="InterPro" id="IPR054780">
    <property type="entry name" value="Cytochro_C550_firm"/>
</dbReference>
<keyword evidence="5 6" id="KW-0408">Iron</keyword>
<dbReference type="Pfam" id="PF13442">
    <property type="entry name" value="Cytochrome_CBB3"/>
    <property type="match status" value="1"/>
</dbReference>
<keyword evidence="4" id="KW-0249">Electron transport</keyword>
<sequence>MNRNPLIPFVLIMVFGIGLMFAFSFIGLDNAKEMAEGENGEGKTTENVADAKPEEIYQQSCVSCHGQNFEGGVGPALTGVGDRLSADDIKEVLKNGRGSMPPGLVPEEKIDEMAQWVSEIK</sequence>
<evidence type="ECO:0000256" key="3">
    <source>
        <dbReference type="ARBA" id="ARBA00022723"/>
    </source>
</evidence>
<accession>A0ABT9VK73</accession>
<dbReference type="PIRSF" id="PIRSF000025">
    <property type="entry name" value="Cytc_Bsub_c550"/>
    <property type="match status" value="1"/>
</dbReference>
<dbReference type="Gene3D" id="1.10.760.10">
    <property type="entry name" value="Cytochrome c-like domain"/>
    <property type="match status" value="1"/>
</dbReference>
<reference evidence="9 10" key="1">
    <citation type="submission" date="2023-07" db="EMBL/GenBank/DDBJ databases">
        <title>Genomic Encyclopedia of Type Strains, Phase IV (KMG-IV): sequencing the most valuable type-strain genomes for metagenomic binning, comparative biology and taxonomic classification.</title>
        <authorList>
            <person name="Goeker M."/>
        </authorList>
    </citation>
    <scope>NUCLEOTIDE SEQUENCE [LARGE SCALE GENOMIC DNA]</scope>
    <source>
        <strain evidence="9 10">DSM 19092</strain>
    </source>
</reference>
<dbReference type="PROSITE" id="PS51007">
    <property type="entry name" value="CYTC"/>
    <property type="match status" value="1"/>
</dbReference>
<keyword evidence="1" id="KW-0813">Transport</keyword>
<keyword evidence="7" id="KW-1133">Transmembrane helix</keyword>
<evidence type="ECO:0000313" key="9">
    <source>
        <dbReference type="EMBL" id="MDQ0161314.1"/>
    </source>
</evidence>
<name>A0ABT9VK73_9BACI</name>
<evidence type="ECO:0000256" key="5">
    <source>
        <dbReference type="ARBA" id="ARBA00023004"/>
    </source>
</evidence>
<proteinExistence type="predicted"/>
<gene>
    <name evidence="9" type="ORF">J2S06_000384</name>
</gene>
<dbReference type="InterPro" id="IPR051811">
    <property type="entry name" value="Cytochrome_c550/c551-like"/>
</dbReference>
<dbReference type="EMBL" id="JAUSTR010000001">
    <property type="protein sequence ID" value="MDQ0161314.1"/>
    <property type="molecule type" value="Genomic_DNA"/>
</dbReference>
<organism evidence="9 10">
    <name type="scientific">Aeribacillus alveayuensis</name>
    <dbReference type="NCBI Taxonomy" id="279215"/>
    <lineage>
        <taxon>Bacteria</taxon>
        <taxon>Bacillati</taxon>
        <taxon>Bacillota</taxon>
        <taxon>Bacilli</taxon>
        <taxon>Bacillales</taxon>
        <taxon>Bacillaceae</taxon>
        <taxon>Aeribacillus</taxon>
    </lineage>
</organism>
<dbReference type="NCBIfam" id="NF045773">
    <property type="entry name" value="cytochro_C550"/>
    <property type="match status" value="1"/>
</dbReference>
<dbReference type="Proteomes" id="UP001225646">
    <property type="component" value="Unassembled WGS sequence"/>
</dbReference>
<evidence type="ECO:0000313" key="10">
    <source>
        <dbReference type="Proteomes" id="UP001225646"/>
    </source>
</evidence>
<protein>
    <submittedName>
        <fullName evidence="9">Cytochrome c550</fullName>
    </submittedName>
</protein>
<keyword evidence="3 6" id="KW-0479">Metal-binding</keyword>
<evidence type="ECO:0000256" key="6">
    <source>
        <dbReference type="PROSITE-ProRule" id="PRU00433"/>
    </source>
</evidence>
<dbReference type="RefSeq" id="WP_419151117.1">
    <property type="nucleotide sequence ID" value="NZ_JAUSTR010000001.1"/>
</dbReference>
<keyword evidence="7" id="KW-0472">Membrane</keyword>